<feature type="region of interest" description="Disordered" evidence="1">
    <location>
        <begin position="34"/>
        <end position="132"/>
    </location>
</feature>
<name>A0A224Y367_9ACAR</name>
<reference evidence="3" key="1">
    <citation type="journal article" date="2017" name="Parasit. Vectors">
        <title>Sialotranscriptomics of Rhipicephalus zambeziensis reveals intricate expression profiles of secretory proteins and suggests tight temporal transcriptional regulation during blood-feeding.</title>
        <authorList>
            <person name="de Castro M.H."/>
            <person name="de Klerk D."/>
            <person name="Pienaar R."/>
            <person name="Rees D.J.G."/>
            <person name="Mans B.J."/>
        </authorList>
    </citation>
    <scope>NUCLEOTIDE SEQUENCE</scope>
    <source>
        <tissue evidence="3">Salivary glands</tissue>
    </source>
</reference>
<keyword evidence="2" id="KW-0732">Signal</keyword>
<evidence type="ECO:0000313" key="3">
    <source>
        <dbReference type="EMBL" id="MAA11185.1"/>
    </source>
</evidence>
<dbReference type="EMBL" id="GFPF01000039">
    <property type="protein sequence ID" value="MAA11185.1"/>
    <property type="molecule type" value="Transcribed_RNA"/>
</dbReference>
<organism evidence="3">
    <name type="scientific">Rhipicephalus zambeziensis</name>
    <dbReference type="NCBI Taxonomy" id="60191"/>
    <lineage>
        <taxon>Eukaryota</taxon>
        <taxon>Metazoa</taxon>
        <taxon>Ecdysozoa</taxon>
        <taxon>Arthropoda</taxon>
        <taxon>Chelicerata</taxon>
        <taxon>Arachnida</taxon>
        <taxon>Acari</taxon>
        <taxon>Parasitiformes</taxon>
        <taxon>Ixodida</taxon>
        <taxon>Ixodoidea</taxon>
        <taxon>Ixodidae</taxon>
        <taxon>Rhipicephalinae</taxon>
        <taxon>Rhipicephalus</taxon>
        <taxon>Rhipicephalus</taxon>
    </lineage>
</organism>
<protein>
    <submittedName>
        <fullName evidence="3">24 kDa family member</fullName>
    </submittedName>
</protein>
<evidence type="ECO:0000256" key="2">
    <source>
        <dbReference type="SAM" id="SignalP"/>
    </source>
</evidence>
<proteinExistence type="predicted"/>
<dbReference type="AlphaFoldDB" id="A0A224Y367"/>
<feature type="compositionally biased region" description="Low complexity" evidence="1">
    <location>
        <begin position="34"/>
        <end position="117"/>
    </location>
</feature>
<accession>A0A224Y367</accession>
<feature type="signal peptide" evidence="2">
    <location>
        <begin position="1"/>
        <end position="23"/>
    </location>
</feature>
<feature type="chain" id="PRO_5013211458" evidence="2">
    <location>
        <begin position="24"/>
        <end position="324"/>
    </location>
</feature>
<feature type="compositionally biased region" description="Polar residues" evidence="1">
    <location>
        <begin position="122"/>
        <end position="132"/>
    </location>
</feature>
<sequence>MSALRILVVVTIVTSSSWAPAIAATTFPMNATATSTQIPSSQSNSRSNSTSTGATTGSTPSTTSAQGGNATTTTTSSRYESSTTSTTSGSSSESGSTATEATTASTEMTTGPEETTPMVPPSSNNVTTPDTTTRLASDDTCIEGAIPNVMNIGECLGDDLDLCSGKKTAGQAYMSLVRCTAKVTFENMSPLNAMIALRDIFTTVVHRFSPRAAAILQNINFKPDGSDLNNNICKEPIKLGFPNSLGKCLGETYKLCDDGEMIDVSFATSFAAAVACGFTELATTAPIDTFRSVVCDMIMGSQAMFGVIPFIGSSTYEFAKAIYC</sequence>
<evidence type="ECO:0000256" key="1">
    <source>
        <dbReference type="SAM" id="MobiDB-lite"/>
    </source>
</evidence>